<accession>A0A7I7LF91</accession>
<evidence type="ECO:0000313" key="3">
    <source>
        <dbReference type="Proteomes" id="UP000467164"/>
    </source>
</evidence>
<dbReference type="Gene3D" id="1.10.443.10">
    <property type="entry name" value="Intergrase catalytic core"/>
    <property type="match status" value="1"/>
</dbReference>
<evidence type="ECO:0000313" key="2">
    <source>
        <dbReference type="EMBL" id="BBX58468.1"/>
    </source>
</evidence>
<evidence type="ECO:0008006" key="4">
    <source>
        <dbReference type="Google" id="ProtNLM"/>
    </source>
</evidence>
<dbReference type="Proteomes" id="UP000467164">
    <property type="component" value="Chromosome"/>
</dbReference>
<dbReference type="AlphaFoldDB" id="A0A7I7LF91"/>
<sequence>MHTLRHSMTVARLESGVHIKTVADLVGHSSSAITGDICRHPSDEAARSAVDWDGAEVNTLSCQVSVPA</sequence>
<proteinExistence type="predicted"/>
<name>A0A7I7LF91_9MYCO</name>
<keyword evidence="3" id="KW-1185">Reference proteome</keyword>
<dbReference type="GO" id="GO:0015074">
    <property type="term" value="P:DNA integration"/>
    <property type="evidence" value="ECO:0007669"/>
    <property type="project" value="InterPro"/>
</dbReference>
<evidence type="ECO:0000256" key="1">
    <source>
        <dbReference type="ARBA" id="ARBA00023172"/>
    </source>
</evidence>
<reference evidence="2 3" key="1">
    <citation type="journal article" date="2019" name="Emerg. Microbes Infect.">
        <title>Comprehensive subspecies identification of 175 nontuberculous mycobacteria species based on 7547 genomic profiles.</title>
        <authorList>
            <person name="Matsumoto Y."/>
            <person name="Kinjo T."/>
            <person name="Motooka D."/>
            <person name="Nabeya D."/>
            <person name="Jung N."/>
            <person name="Uechi K."/>
            <person name="Horii T."/>
            <person name="Iida T."/>
            <person name="Fujita J."/>
            <person name="Nakamura S."/>
        </authorList>
    </citation>
    <scope>NUCLEOTIDE SEQUENCE [LARGE SCALE GENOMIC DNA]</scope>
    <source>
        <strain evidence="2 3">JCM 12657</strain>
    </source>
</reference>
<dbReference type="SUPFAM" id="SSF56349">
    <property type="entry name" value="DNA breaking-rejoining enzymes"/>
    <property type="match status" value="1"/>
</dbReference>
<dbReference type="GO" id="GO:0003677">
    <property type="term" value="F:DNA binding"/>
    <property type="evidence" value="ECO:0007669"/>
    <property type="project" value="InterPro"/>
</dbReference>
<keyword evidence="1" id="KW-0233">DNA recombination</keyword>
<dbReference type="KEGG" id="msho:MSHO_38130"/>
<dbReference type="InterPro" id="IPR013762">
    <property type="entry name" value="Integrase-like_cat_sf"/>
</dbReference>
<organism evidence="2 3">
    <name type="scientific">Mycobacterium shottsii</name>
    <dbReference type="NCBI Taxonomy" id="133549"/>
    <lineage>
        <taxon>Bacteria</taxon>
        <taxon>Bacillati</taxon>
        <taxon>Actinomycetota</taxon>
        <taxon>Actinomycetes</taxon>
        <taxon>Mycobacteriales</taxon>
        <taxon>Mycobacteriaceae</taxon>
        <taxon>Mycobacterium</taxon>
        <taxon>Mycobacterium ulcerans group</taxon>
    </lineage>
</organism>
<dbReference type="GO" id="GO:0006310">
    <property type="term" value="P:DNA recombination"/>
    <property type="evidence" value="ECO:0007669"/>
    <property type="project" value="UniProtKB-KW"/>
</dbReference>
<dbReference type="EMBL" id="AP022572">
    <property type="protein sequence ID" value="BBX58468.1"/>
    <property type="molecule type" value="Genomic_DNA"/>
</dbReference>
<dbReference type="InterPro" id="IPR011010">
    <property type="entry name" value="DNA_brk_join_enz"/>
</dbReference>
<protein>
    <recommendedName>
        <fullName evidence="4">Integrase</fullName>
    </recommendedName>
</protein>
<gene>
    <name evidence="2" type="ORF">MSHO_38130</name>
</gene>